<evidence type="ECO:0000256" key="9">
    <source>
        <dbReference type="ARBA" id="ARBA00023211"/>
    </source>
</evidence>
<evidence type="ECO:0000256" key="6">
    <source>
        <dbReference type="ARBA" id="ARBA00022840"/>
    </source>
</evidence>
<dbReference type="NCBIfam" id="TIGR00768">
    <property type="entry name" value="rimK_fam"/>
    <property type="match status" value="1"/>
</dbReference>
<protein>
    <submittedName>
        <fullName evidence="12">Ribosomal protein S6 modification protein</fullName>
        <ecNumber evidence="12">6.3.2.-</ecNumber>
    </submittedName>
</protein>
<evidence type="ECO:0000256" key="7">
    <source>
        <dbReference type="ARBA" id="ARBA00022842"/>
    </source>
</evidence>
<dbReference type="PANTHER" id="PTHR21621">
    <property type="entry name" value="RIBOSOMAL PROTEIN S6 MODIFICATION PROTEIN"/>
    <property type="match status" value="1"/>
</dbReference>
<keyword evidence="6 10" id="KW-0067">ATP-binding</keyword>
<evidence type="ECO:0000256" key="5">
    <source>
        <dbReference type="ARBA" id="ARBA00022741"/>
    </source>
</evidence>
<keyword evidence="13" id="KW-1185">Reference proteome</keyword>
<keyword evidence="9" id="KW-0464">Manganese</keyword>
<dbReference type="GO" id="GO:0016874">
    <property type="term" value="F:ligase activity"/>
    <property type="evidence" value="ECO:0007669"/>
    <property type="project" value="UniProtKB-KW"/>
</dbReference>
<keyword evidence="5 10" id="KW-0547">Nucleotide-binding</keyword>
<dbReference type="Pfam" id="PF18030">
    <property type="entry name" value="Rimk_N"/>
    <property type="match status" value="1"/>
</dbReference>
<dbReference type="EC" id="6.3.2.-" evidence="12"/>
<dbReference type="Gene3D" id="3.30.1490.20">
    <property type="entry name" value="ATP-grasp fold, A domain"/>
    <property type="match status" value="1"/>
</dbReference>
<keyword evidence="4" id="KW-0479">Metal-binding</keyword>
<keyword evidence="7" id="KW-0460">Magnesium</keyword>
<comment type="cofactor">
    <cofactor evidence="2">
        <name>Mg(2+)</name>
        <dbReference type="ChEBI" id="CHEBI:18420"/>
    </cofactor>
</comment>
<dbReference type="PANTHER" id="PTHR21621:SF7">
    <property type="entry name" value="RIBOSOMAL PROTEIN BS6--L-GLUTAMATE LIGASE"/>
    <property type="match status" value="1"/>
</dbReference>
<evidence type="ECO:0000259" key="11">
    <source>
        <dbReference type="PROSITE" id="PS50975"/>
    </source>
</evidence>
<dbReference type="Pfam" id="PF08443">
    <property type="entry name" value="RimK"/>
    <property type="match status" value="1"/>
</dbReference>
<keyword evidence="8" id="KW-0648">Protein biosynthesis</keyword>
<feature type="domain" description="ATP-grasp" evidence="11">
    <location>
        <begin position="112"/>
        <end position="289"/>
    </location>
</feature>
<evidence type="ECO:0000256" key="4">
    <source>
        <dbReference type="ARBA" id="ARBA00022723"/>
    </source>
</evidence>
<evidence type="ECO:0000256" key="10">
    <source>
        <dbReference type="PROSITE-ProRule" id="PRU00409"/>
    </source>
</evidence>
<evidence type="ECO:0000313" key="13">
    <source>
        <dbReference type="Proteomes" id="UP000308167"/>
    </source>
</evidence>
<proteinExistence type="predicted"/>
<dbReference type="EMBL" id="CABFKI010000002">
    <property type="protein sequence ID" value="VTU06406.1"/>
    <property type="molecule type" value="Genomic_DNA"/>
</dbReference>
<gene>
    <name evidence="12" type="primary">rimK</name>
    <name evidence="12" type="ORF">SAMEA1410922_00408</name>
</gene>
<keyword evidence="3 12" id="KW-0436">Ligase</keyword>
<dbReference type="InterPro" id="IPR004666">
    <property type="entry name" value="Rp_bS6_RimK/Lys_biosynth_LsyX"/>
</dbReference>
<dbReference type="Proteomes" id="UP000308167">
    <property type="component" value="Unassembled WGS sequence"/>
</dbReference>
<evidence type="ECO:0000313" key="12">
    <source>
        <dbReference type="EMBL" id="VTU06406.1"/>
    </source>
</evidence>
<comment type="caution">
    <text evidence="12">The sequence shown here is derived from an EMBL/GenBank/DDBJ whole genome shotgun (WGS) entry which is preliminary data.</text>
</comment>
<evidence type="ECO:0000256" key="2">
    <source>
        <dbReference type="ARBA" id="ARBA00001946"/>
    </source>
</evidence>
<sequence length="301" mass="33652">MNLLMLCREPRLYSCQRLRAAAQKRGHKMDILDPNRCLLKLNPTSPHFDIYYQQDTHKPPILLSHYDGVLPRFGVTSTQMGCFVLQHFQAQGIPCLNTEAAIRLARDKWQSLQVLHSHHIPIPLSTFAGKEVTQPYYQMAAPMVLKHLQGMQGDGVMLANTLTQAEACYAEQHTPMLAQEFIAQAKGKDLRCFVIGDRVVATMQRQSPENDFRANCHLGGKATVIDVPESVKQLAVQATKTIGLDVAGVDLIQSERGYLVLEVNASPGLEMIEKTSGIDIADRILAYFESKITKFKKSSDF</sequence>
<dbReference type="InterPro" id="IPR041107">
    <property type="entry name" value="Rimk_N"/>
</dbReference>
<reference evidence="12 13" key="1">
    <citation type="submission" date="2019-05" db="EMBL/GenBank/DDBJ databases">
        <authorList>
            <consortium name="Pathogen Informatics"/>
        </authorList>
    </citation>
    <scope>NUCLEOTIDE SEQUENCE [LARGE SCALE GENOMIC DNA]</scope>
    <source>
        <strain evidence="12 13">NM319</strain>
    </source>
</reference>
<dbReference type="Gene3D" id="3.40.50.20">
    <property type="match status" value="1"/>
</dbReference>
<evidence type="ECO:0000256" key="1">
    <source>
        <dbReference type="ARBA" id="ARBA00001936"/>
    </source>
</evidence>
<evidence type="ECO:0000256" key="3">
    <source>
        <dbReference type="ARBA" id="ARBA00022598"/>
    </source>
</evidence>
<dbReference type="PROSITE" id="PS50975">
    <property type="entry name" value="ATP_GRASP"/>
    <property type="match status" value="1"/>
</dbReference>
<dbReference type="RefSeq" id="WP_135709396.1">
    <property type="nucleotide sequence ID" value="NZ_CABFKI010000002.1"/>
</dbReference>
<dbReference type="InterPro" id="IPR011761">
    <property type="entry name" value="ATP-grasp"/>
</dbReference>
<dbReference type="Gene3D" id="3.30.470.20">
    <property type="entry name" value="ATP-grasp fold, B domain"/>
    <property type="match status" value="1"/>
</dbReference>
<evidence type="ECO:0000256" key="8">
    <source>
        <dbReference type="ARBA" id="ARBA00022917"/>
    </source>
</evidence>
<dbReference type="SUPFAM" id="SSF56059">
    <property type="entry name" value="Glutathione synthetase ATP-binding domain-like"/>
    <property type="match status" value="1"/>
</dbReference>
<accession>A0ABY6THP6</accession>
<dbReference type="InterPro" id="IPR013651">
    <property type="entry name" value="ATP-grasp_RimK-type"/>
</dbReference>
<organism evidence="12 13">
    <name type="scientific">Actinobacillus porcinus</name>
    <dbReference type="NCBI Taxonomy" id="51048"/>
    <lineage>
        <taxon>Bacteria</taxon>
        <taxon>Pseudomonadati</taxon>
        <taxon>Pseudomonadota</taxon>
        <taxon>Gammaproteobacteria</taxon>
        <taxon>Pasteurellales</taxon>
        <taxon>Pasteurellaceae</taxon>
        <taxon>Actinobacillus</taxon>
    </lineage>
</organism>
<dbReference type="InterPro" id="IPR013815">
    <property type="entry name" value="ATP_grasp_subdomain_1"/>
</dbReference>
<comment type="cofactor">
    <cofactor evidence="1">
        <name>Mn(2+)</name>
        <dbReference type="ChEBI" id="CHEBI:29035"/>
    </cofactor>
</comment>
<dbReference type="GeneID" id="86154815"/>
<name>A0ABY6THP6_9PAST</name>